<dbReference type="PANTHER" id="PTHR31672:SF13">
    <property type="entry name" value="F-BOX PROTEIN CPR30-LIKE"/>
    <property type="match status" value="1"/>
</dbReference>
<gene>
    <name evidence="2" type="ORF">RND81_13G143800</name>
</gene>
<evidence type="ECO:0000313" key="3">
    <source>
        <dbReference type="Proteomes" id="UP001443914"/>
    </source>
</evidence>
<dbReference type="AlphaFoldDB" id="A0AAW1GXT4"/>
<reference evidence="2" key="1">
    <citation type="submission" date="2024-03" db="EMBL/GenBank/DDBJ databases">
        <title>WGS assembly of Saponaria officinalis var. Norfolk2.</title>
        <authorList>
            <person name="Jenkins J."/>
            <person name="Shu S."/>
            <person name="Grimwood J."/>
            <person name="Barry K."/>
            <person name="Goodstein D."/>
            <person name="Schmutz J."/>
            <person name="Leebens-Mack J."/>
            <person name="Osbourn A."/>
        </authorList>
    </citation>
    <scope>NUCLEOTIDE SEQUENCE [LARGE SCALE GENOMIC DNA]</scope>
    <source>
        <strain evidence="2">JIC</strain>
    </source>
</reference>
<dbReference type="Gene3D" id="1.20.1280.50">
    <property type="match status" value="1"/>
</dbReference>
<comment type="caution">
    <text evidence="2">The sequence shown here is derived from an EMBL/GenBank/DDBJ whole genome shotgun (WGS) entry which is preliminary data.</text>
</comment>
<dbReference type="SUPFAM" id="SSF81383">
    <property type="entry name" value="F-box domain"/>
    <property type="match status" value="1"/>
</dbReference>
<dbReference type="EMBL" id="JBDFQZ010000013">
    <property type="protein sequence ID" value="KAK9669616.1"/>
    <property type="molecule type" value="Genomic_DNA"/>
</dbReference>
<organism evidence="2 3">
    <name type="scientific">Saponaria officinalis</name>
    <name type="common">Common soapwort</name>
    <name type="synonym">Lychnis saponaria</name>
    <dbReference type="NCBI Taxonomy" id="3572"/>
    <lineage>
        <taxon>Eukaryota</taxon>
        <taxon>Viridiplantae</taxon>
        <taxon>Streptophyta</taxon>
        <taxon>Embryophyta</taxon>
        <taxon>Tracheophyta</taxon>
        <taxon>Spermatophyta</taxon>
        <taxon>Magnoliopsida</taxon>
        <taxon>eudicotyledons</taxon>
        <taxon>Gunneridae</taxon>
        <taxon>Pentapetalae</taxon>
        <taxon>Caryophyllales</taxon>
        <taxon>Caryophyllaceae</taxon>
        <taxon>Caryophylleae</taxon>
        <taxon>Saponaria</taxon>
    </lineage>
</organism>
<dbReference type="InterPro" id="IPR036047">
    <property type="entry name" value="F-box-like_dom_sf"/>
</dbReference>
<dbReference type="SUPFAM" id="SSF101898">
    <property type="entry name" value="NHL repeat"/>
    <property type="match status" value="1"/>
</dbReference>
<dbReference type="Proteomes" id="UP001443914">
    <property type="component" value="Unassembled WGS sequence"/>
</dbReference>
<keyword evidence="3" id="KW-1185">Reference proteome</keyword>
<feature type="domain" description="F-box" evidence="1">
    <location>
        <begin position="6"/>
        <end position="52"/>
    </location>
</feature>
<evidence type="ECO:0000259" key="1">
    <source>
        <dbReference type="PROSITE" id="PS50181"/>
    </source>
</evidence>
<sequence>MSTLIRDSFSRVPDDVMEEIFHKLHYKEICASKLVCKNWNSLISSQKFMDKYSNYHLGNHLILLDDTNSSKTNFYTLNWYNLMDDRSISSVTVPIDDPEISGINRLRLIGSYNGLVALSCHDKLILWNPLTGKYSSIKVCNVNFSNLFGLCYDCDDDVYSVVVNKNYYTQKPPTLYSFKDVGREKALKIFLSSVTIDNGFKGDVGKVICGLPHWVVINSDLETKIIYFDLKTDVFRQMAPPYCCDKKNLFGLAAVDEENRLGCVLHDVVNSRLEVWVMEMYGKVRSWKNLFTFSYQSVTRKYGYLRYIDVVGIIPSGELLLCSESEKLCIYDLKKGKCRKINLRGIKLDFVAKYRSSFILLPQVGE</sequence>
<dbReference type="InterPro" id="IPR001810">
    <property type="entry name" value="F-box_dom"/>
</dbReference>
<evidence type="ECO:0000313" key="2">
    <source>
        <dbReference type="EMBL" id="KAK9669616.1"/>
    </source>
</evidence>
<dbReference type="Pfam" id="PF00646">
    <property type="entry name" value="F-box"/>
    <property type="match status" value="1"/>
</dbReference>
<name>A0AAW1GXT4_SAPOF</name>
<dbReference type="NCBIfam" id="TIGR01640">
    <property type="entry name" value="F_box_assoc_1"/>
    <property type="match status" value="1"/>
</dbReference>
<dbReference type="InterPro" id="IPR017451">
    <property type="entry name" value="F-box-assoc_interact_dom"/>
</dbReference>
<proteinExistence type="predicted"/>
<dbReference type="InterPro" id="IPR050796">
    <property type="entry name" value="SCF_F-box_component"/>
</dbReference>
<dbReference type="Pfam" id="PF08268">
    <property type="entry name" value="FBA_3"/>
    <property type="match status" value="1"/>
</dbReference>
<dbReference type="InterPro" id="IPR013187">
    <property type="entry name" value="F-box-assoc_dom_typ3"/>
</dbReference>
<accession>A0AAW1GXT4</accession>
<dbReference type="PROSITE" id="PS50181">
    <property type="entry name" value="FBOX"/>
    <property type="match status" value="1"/>
</dbReference>
<dbReference type="PANTHER" id="PTHR31672">
    <property type="entry name" value="BNACNNG10540D PROTEIN"/>
    <property type="match status" value="1"/>
</dbReference>
<dbReference type="SMART" id="SM00256">
    <property type="entry name" value="FBOX"/>
    <property type="match status" value="1"/>
</dbReference>
<protein>
    <recommendedName>
        <fullName evidence="1">F-box domain-containing protein</fullName>
    </recommendedName>
</protein>